<feature type="transmembrane region" description="Helical" evidence="1">
    <location>
        <begin position="36"/>
        <end position="57"/>
    </location>
</feature>
<organism evidence="2 3">
    <name type="scientific">Sphingomonas sediminicola</name>
    <dbReference type="NCBI Taxonomy" id="386874"/>
    <lineage>
        <taxon>Bacteria</taxon>
        <taxon>Pseudomonadati</taxon>
        <taxon>Pseudomonadota</taxon>
        <taxon>Alphaproteobacteria</taxon>
        <taxon>Sphingomonadales</taxon>
        <taxon>Sphingomonadaceae</taxon>
        <taxon>Sphingomonas</taxon>
    </lineage>
</organism>
<dbReference type="PANTHER" id="PTHR34821:SF2">
    <property type="entry name" value="INNER MEMBRANE PROTEIN YDCZ"/>
    <property type="match status" value="1"/>
</dbReference>
<feature type="transmembrane region" description="Helical" evidence="1">
    <location>
        <begin position="126"/>
        <end position="145"/>
    </location>
</feature>
<name>A0ABX6T5H1_9SPHN</name>
<proteinExistence type="predicted"/>
<feature type="transmembrane region" description="Helical" evidence="1">
    <location>
        <begin position="96"/>
        <end position="114"/>
    </location>
</feature>
<reference evidence="2 3" key="1">
    <citation type="submission" date="2020-08" db="EMBL/GenBank/DDBJ databases">
        <title>Genome sequence of Sphingomonas sediminicola KACC 15039T.</title>
        <authorList>
            <person name="Hyun D.-W."/>
            <person name="Bae J.-W."/>
        </authorList>
    </citation>
    <scope>NUCLEOTIDE SEQUENCE [LARGE SCALE GENOMIC DNA]</scope>
    <source>
        <strain evidence="2 3">KACC 15039</strain>
    </source>
</reference>
<dbReference type="PANTHER" id="PTHR34821">
    <property type="entry name" value="INNER MEMBRANE PROTEIN YDCZ"/>
    <property type="match status" value="1"/>
</dbReference>
<keyword evidence="1" id="KW-0812">Transmembrane</keyword>
<dbReference type="Pfam" id="PF04657">
    <property type="entry name" value="DMT_YdcZ"/>
    <property type="match status" value="1"/>
</dbReference>
<accession>A0ABX6T5H1</accession>
<dbReference type="Proteomes" id="UP000516105">
    <property type="component" value="Chromosome"/>
</dbReference>
<evidence type="ECO:0000313" key="3">
    <source>
        <dbReference type="Proteomes" id="UP000516105"/>
    </source>
</evidence>
<feature type="transmembrane region" description="Helical" evidence="1">
    <location>
        <begin position="69"/>
        <end position="90"/>
    </location>
</feature>
<dbReference type="EMBL" id="CP060782">
    <property type="protein sequence ID" value="QNP45131.1"/>
    <property type="molecule type" value="Genomic_DNA"/>
</dbReference>
<protein>
    <submittedName>
        <fullName evidence="2">DMT family transporter</fullName>
    </submittedName>
</protein>
<sequence>MNAAALPLALAVIAGIFIAIQAPTNAILGKASGSPVVAAFISFVVGTLALGTMVAASSGRLFAPELKGVPWYAWVGGLYGAFFVAMAAFAAPRIGVATMLTAAIGGQILAALMLDHFGLLGLARQPVSVERIAGAVLVLIGAVLVRRG</sequence>
<keyword evidence="1" id="KW-1133">Transmembrane helix</keyword>
<evidence type="ECO:0000313" key="2">
    <source>
        <dbReference type="EMBL" id="QNP45131.1"/>
    </source>
</evidence>
<dbReference type="InterPro" id="IPR006750">
    <property type="entry name" value="YdcZ"/>
</dbReference>
<gene>
    <name evidence="2" type="ORF">H9L14_10720</name>
</gene>
<dbReference type="RefSeq" id="WP_187708087.1">
    <property type="nucleotide sequence ID" value="NZ_CP060782.1"/>
</dbReference>
<evidence type="ECO:0000256" key="1">
    <source>
        <dbReference type="SAM" id="Phobius"/>
    </source>
</evidence>
<keyword evidence="3" id="KW-1185">Reference proteome</keyword>
<keyword evidence="1" id="KW-0472">Membrane</keyword>